<dbReference type="EMBL" id="CP022347">
    <property type="protein sequence ID" value="ASQ30053.1"/>
    <property type="molecule type" value="Genomic_DNA"/>
</dbReference>
<proteinExistence type="predicted"/>
<name>A0A222MVS1_9BACT</name>
<protein>
    <submittedName>
        <fullName evidence="2">Pyridoxamine 5'-phosphate oxidase family protein</fullName>
    </submittedName>
</protein>
<dbReference type="Gene3D" id="2.30.110.10">
    <property type="entry name" value="Electron Transport, Fmn-binding Protein, Chain A"/>
    <property type="match status" value="1"/>
</dbReference>
<evidence type="ECO:0000313" key="3">
    <source>
        <dbReference type="Proteomes" id="UP000201169"/>
    </source>
</evidence>
<feature type="domain" description="Pyridoxamine 5'-phosphate oxidase N-terminal" evidence="1">
    <location>
        <begin position="4"/>
        <end position="94"/>
    </location>
</feature>
<organism evidence="2 3">
    <name type="scientific">Campylobacter avium LMG 24591</name>
    <dbReference type="NCBI Taxonomy" id="522484"/>
    <lineage>
        <taxon>Bacteria</taxon>
        <taxon>Pseudomonadati</taxon>
        <taxon>Campylobacterota</taxon>
        <taxon>Epsilonproteobacteria</taxon>
        <taxon>Campylobacterales</taxon>
        <taxon>Campylobacteraceae</taxon>
        <taxon>Campylobacter</taxon>
    </lineage>
</organism>
<dbReference type="InterPro" id="IPR012349">
    <property type="entry name" value="Split_barrel_FMN-bd"/>
</dbReference>
<reference evidence="2 3" key="1">
    <citation type="submission" date="2017-07" db="EMBL/GenBank/DDBJ databases">
        <title>Analysis of two Campylobacter avium genomes and identification of a novel hippuricase gene.</title>
        <authorList>
            <person name="Miller W.G."/>
            <person name="Chapman M.H."/>
            <person name="Yee E."/>
            <person name="Revez J."/>
            <person name="Bono J.L."/>
            <person name="Rossi M."/>
        </authorList>
    </citation>
    <scope>NUCLEOTIDE SEQUENCE [LARGE SCALE GENOMIC DNA]</scope>
    <source>
        <strain evidence="2 3">LMG 24591</strain>
    </source>
</reference>
<keyword evidence="3" id="KW-1185">Reference proteome</keyword>
<dbReference type="Proteomes" id="UP000201169">
    <property type="component" value="Chromosome"/>
</dbReference>
<dbReference type="KEGG" id="cavi:CAV_0385"/>
<sequence>MTLEDIAKFLDDNAPAFLATLGTCGNPRLRPVQSPLLYEDRIYFYTSNEKNLYKHIQKHSGIEFCSCAKDGTFLRLRAQAVFEDDKKVKEAMFEKYPLVKDIYKDVNNPIFEVFYLDKLSARLQKLNGEFEIFKA</sequence>
<dbReference type="SUPFAM" id="SSF50475">
    <property type="entry name" value="FMN-binding split barrel"/>
    <property type="match status" value="1"/>
</dbReference>
<accession>A0A222MVS1</accession>
<dbReference type="InterPro" id="IPR011576">
    <property type="entry name" value="Pyridox_Oxase_N"/>
</dbReference>
<evidence type="ECO:0000259" key="1">
    <source>
        <dbReference type="Pfam" id="PF01243"/>
    </source>
</evidence>
<dbReference type="OrthoDB" id="9792542at2"/>
<dbReference type="RefSeq" id="WP_094324839.1">
    <property type="nucleotide sequence ID" value="NZ_CP022347.1"/>
</dbReference>
<dbReference type="Pfam" id="PF01243">
    <property type="entry name" value="PNPOx_N"/>
    <property type="match status" value="1"/>
</dbReference>
<gene>
    <name evidence="2" type="ORF">CAV_0385</name>
</gene>
<evidence type="ECO:0000313" key="2">
    <source>
        <dbReference type="EMBL" id="ASQ30053.1"/>
    </source>
</evidence>
<dbReference type="AlphaFoldDB" id="A0A222MVS1"/>